<feature type="repeat" description="PPR" evidence="3">
    <location>
        <begin position="986"/>
        <end position="1020"/>
    </location>
</feature>
<accession>W1P2L5</accession>
<protein>
    <recommendedName>
        <fullName evidence="6">Pentacotripeptide-repeat region of PRORP domain-containing protein</fullName>
    </recommendedName>
</protein>
<dbReference type="Pfam" id="PF01535">
    <property type="entry name" value="PPR"/>
    <property type="match status" value="6"/>
</dbReference>
<dbReference type="PANTHER" id="PTHR47939:SF6">
    <property type="entry name" value="OS03G0168400 PROTEIN"/>
    <property type="match status" value="1"/>
</dbReference>
<evidence type="ECO:0000313" key="5">
    <source>
        <dbReference type="Proteomes" id="UP000017836"/>
    </source>
</evidence>
<gene>
    <name evidence="4" type="ORF">AMTR_s00089p00070210</name>
</gene>
<name>W1P2L5_AMBTC</name>
<dbReference type="Pfam" id="PF13041">
    <property type="entry name" value="PPR_2"/>
    <property type="match status" value="3"/>
</dbReference>
<dbReference type="Gene3D" id="1.25.40.10">
    <property type="entry name" value="Tetratricopeptide repeat domain"/>
    <property type="match status" value="7"/>
</dbReference>
<feature type="repeat" description="PPR" evidence="3">
    <location>
        <begin position="428"/>
        <end position="462"/>
    </location>
</feature>
<dbReference type="Gramene" id="ERN01831">
    <property type="protein sequence ID" value="ERN01831"/>
    <property type="gene ID" value="AMTR_s00089p00070210"/>
</dbReference>
<evidence type="ECO:0000256" key="2">
    <source>
        <dbReference type="ARBA" id="ARBA00022737"/>
    </source>
</evidence>
<comment type="similarity">
    <text evidence="1">Belongs to the PPR family. P subfamily.</text>
</comment>
<dbReference type="InterPro" id="IPR002885">
    <property type="entry name" value="PPR_rpt"/>
</dbReference>
<evidence type="ECO:0008006" key="6">
    <source>
        <dbReference type="Google" id="ProtNLM"/>
    </source>
</evidence>
<keyword evidence="2" id="KW-0677">Repeat</keyword>
<dbReference type="EMBL" id="KI394680">
    <property type="protein sequence ID" value="ERN01831.1"/>
    <property type="molecule type" value="Genomic_DNA"/>
</dbReference>
<feature type="repeat" description="PPR" evidence="3">
    <location>
        <begin position="323"/>
        <end position="357"/>
    </location>
</feature>
<dbReference type="PANTHER" id="PTHR47939">
    <property type="entry name" value="MEMBRANE-ASSOCIATED SALT-INDUCIBLE PROTEIN-LIKE"/>
    <property type="match status" value="1"/>
</dbReference>
<dbReference type="InterPro" id="IPR011990">
    <property type="entry name" value="TPR-like_helical_dom_sf"/>
</dbReference>
<sequence>MPNLSPLKKVSGSQISFHQLLFHHLCSSSSSPLHLGSHRIQTGPQRNYWGFSSPFLQHHLHHFTSFGGDSSCFYSDKVVAKPSNSLQDLLKLFNCSPETIRRFWRQASRLEPDDVLNLLLLLQSQKTIPYAATLSWKLFNWASSQFHFCHLPQSYMILLSMLVEAGFMKEAESILQSMEDIGVLPNVGAFDMFIEGYVKSGNLESAMMMYDRARGRGLIISSACGRGLLHFLIKRNQTQLAFDVYLDMMKASMDTDVHALEMLVALLCKDKRVGEARNLLERASHLGLKWSQMVINRIANAYHEGHDFHKLLCFLNELECAPDALVCNKIITFICREGGTREAWLLVNRLEDIGFKPDEVTFEILIICGCREGNLRGALMFLSELFSRGLKPDFYTYNAIIAGVFKERMGHHAKEVLYDMIERGITPNLSTFRILLAGYCKEAKFEEAKEIVREMVTHGCISPPLVSEDPLVRAFAILGLDPLNVKIKRDNTLGLLKTEFFDTLGNGLYLDTNIQEYESTLMGILDEAMMFPNFSLSIVRECSVGHLEAALKLKDAMVQMGLSPSAIAWSEIVKGLCAGGYVEKALDVIEETPELGKLLDQEAMIVLIQTFFERKMSSRIRPFLNDVMQRELPIMNDLYTTLLIGLCEEGSIKELDEYWAIARRKGWLPGLNNCKTLAACLCREGMLGKVMELVEIMISNGNHSSSKMCNLILEELCCNGFAQVGYDLVHQVHRSSLTLDHEAYKHLLMGFCKEKKFSEAIYILDILLEKKIALCFDAYKVVVPCLFRWNKLEEALKIHEISINKQLGATVEVYNILVIGLCEAGKVCEATKQLQGLLSKGFFPDKDTLDAILQGYCKEANITSAMLLLCIMLKKNLCPSISSYRQLVRQLCTKSMLCHALRLEELIMFSETENHLSVHCNILLFHLSHMVDSLLLSGVVNKMRSNGFVVDQFTCNLLIASHCKCKNISKSLQILKLMLQNNLQPSIRSFNIVISCLCRQGSLGEGLELSSIMESKGWVFGSMVQSSLVEGLLLAGRIEEAEAFLSRIEQKGLVSCNVGYDFLIKRLCNYDRVNKAINLLNVMLKKGSIPSDTSYNSIIHALCVRKEFDEALDFHAEMLHKNLEPSMEACEALIFGLCGDGRTEEAKRQLDDMLRRGQIPTSIMYQTVVDTYYQANNVKGASQVLRDMQHCGYVPDFKTHWSLISNLSNDDKESNNKGFLSRLLSQSGFLSKDSSLGRG</sequence>
<feature type="repeat" description="PPR" evidence="3">
    <location>
        <begin position="393"/>
        <end position="427"/>
    </location>
</feature>
<evidence type="ECO:0000313" key="4">
    <source>
        <dbReference type="EMBL" id="ERN01831.1"/>
    </source>
</evidence>
<organism evidence="4 5">
    <name type="scientific">Amborella trichopoda</name>
    <dbReference type="NCBI Taxonomy" id="13333"/>
    <lineage>
        <taxon>Eukaryota</taxon>
        <taxon>Viridiplantae</taxon>
        <taxon>Streptophyta</taxon>
        <taxon>Embryophyta</taxon>
        <taxon>Tracheophyta</taxon>
        <taxon>Spermatophyta</taxon>
        <taxon>Magnoliopsida</taxon>
        <taxon>Amborellales</taxon>
        <taxon>Amborellaceae</taxon>
        <taxon>Amborella</taxon>
    </lineage>
</organism>
<dbReference type="GO" id="GO:0003729">
    <property type="term" value="F:mRNA binding"/>
    <property type="evidence" value="ECO:0000318"/>
    <property type="project" value="GO_Central"/>
</dbReference>
<dbReference type="HOGENOM" id="CLU_002706_7_1_1"/>
<dbReference type="PROSITE" id="PS51375">
    <property type="entry name" value="PPR"/>
    <property type="match status" value="13"/>
</dbReference>
<feature type="repeat" description="PPR" evidence="3">
    <location>
        <begin position="151"/>
        <end position="185"/>
    </location>
</feature>
<dbReference type="KEGG" id="atr:18429925"/>
<dbReference type="OrthoDB" id="773543at2759"/>
<evidence type="ECO:0000256" key="3">
    <source>
        <dbReference type="PROSITE-ProRule" id="PRU00708"/>
    </source>
</evidence>
<feature type="repeat" description="PPR" evidence="3">
    <location>
        <begin position="1161"/>
        <end position="1195"/>
    </location>
</feature>
<proteinExistence type="inferred from homology"/>
<evidence type="ECO:0000256" key="1">
    <source>
        <dbReference type="ARBA" id="ARBA00007626"/>
    </source>
</evidence>
<feature type="repeat" description="PPR" evidence="3">
    <location>
        <begin position="951"/>
        <end position="985"/>
    </location>
</feature>
<reference evidence="5" key="1">
    <citation type="journal article" date="2013" name="Science">
        <title>The Amborella genome and the evolution of flowering plants.</title>
        <authorList>
            <consortium name="Amborella Genome Project"/>
        </authorList>
    </citation>
    <scope>NUCLEOTIDE SEQUENCE [LARGE SCALE GENOMIC DNA]</scope>
</reference>
<feature type="repeat" description="PPR" evidence="3">
    <location>
        <begin position="1091"/>
        <end position="1125"/>
    </location>
</feature>
<feature type="repeat" description="PPR" evidence="3">
    <location>
        <begin position="358"/>
        <end position="392"/>
    </location>
</feature>
<feature type="repeat" description="PPR" evidence="3">
    <location>
        <begin position="810"/>
        <end position="844"/>
    </location>
</feature>
<feature type="repeat" description="PPR" evidence="3">
    <location>
        <begin position="845"/>
        <end position="879"/>
    </location>
</feature>
<dbReference type="AlphaFoldDB" id="W1P2L5"/>
<dbReference type="InterPro" id="IPR050667">
    <property type="entry name" value="PPR-containing_protein"/>
</dbReference>
<dbReference type="NCBIfam" id="TIGR00756">
    <property type="entry name" value="PPR"/>
    <property type="match status" value="6"/>
</dbReference>
<feature type="repeat" description="PPR" evidence="3">
    <location>
        <begin position="1126"/>
        <end position="1160"/>
    </location>
</feature>
<dbReference type="STRING" id="13333.W1P2L5"/>
<dbReference type="eggNOG" id="KOG4197">
    <property type="taxonomic scope" value="Eukaryota"/>
</dbReference>
<dbReference type="Proteomes" id="UP000017836">
    <property type="component" value="Unassembled WGS sequence"/>
</dbReference>
<feature type="repeat" description="PPR" evidence="3">
    <location>
        <begin position="186"/>
        <end position="220"/>
    </location>
</feature>
<keyword evidence="5" id="KW-1185">Reference proteome</keyword>
<dbReference type="OMA" id="QWGHDIS"/>